<reference evidence="6" key="1">
    <citation type="submission" date="2020-11" db="EMBL/GenBank/DDBJ databases">
        <title>Sequencing the genomes of 1000 actinobacteria strains.</title>
        <authorList>
            <person name="Klenk H.-P."/>
        </authorList>
    </citation>
    <scope>NUCLEOTIDE SEQUENCE</scope>
    <source>
        <strain evidence="6">DSM 43175</strain>
    </source>
</reference>
<sequence>MPRQIRRFSGEGVTDAEVSLHPFTTEDDLLLTLSRFHREDCDDVVLLMHGLTSASDLFVMPEIRNMVSHLLDNGFGDVWALDFRMSNRFPYNTGTRRFSLDDIALFDYPAAMRELRRHIGDRRVHVFAHCLGALSFSMSLFGGAVEDDLASLVVNSVSLTPRVPAWSKVKMAVGPDFADYVLGSPYIDPRFMQAPKLSGRWLMAKAISAFHPECKESACHMQSFMWASGRPGFFMHENLAPETHAHDRLADLNGASTVHYYRHIRKMVKAGRAVRFDPRDPRLKALPTDFLARAAEITTPILFTTGDHNRIFTDSNVVCHALLSRIVPGRHELEILPGYGHIDPILGKNAHRDVYPRIVAHFQKHSTDRRAA</sequence>
<dbReference type="Proteomes" id="UP000614047">
    <property type="component" value="Unassembled WGS sequence"/>
</dbReference>
<keyword evidence="4" id="KW-0274">FAD</keyword>
<dbReference type="InterPro" id="IPR052542">
    <property type="entry name" value="Cholesterol_Oxidase"/>
</dbReference>
<keyword evidence="3" id="KW-0285">Flavoprotein</keyword>
<evidence type="ECO:0000256" key="1">
    <source>
        <dbReference type="ARBA" id="ARBA00001974"/>
    </source>
</evidence>
<dbReference type="RefSeq" id="WP_197013123.1">
    <property type="nucleotide sequence ID" value="NZ_BAABES010000011.1"/>
</dbReference>
<dbReference type="AlphaFoldDB" id="A0A931GL27"/>
<comment type="cofactor">
    <cofactor evidence="1">
        <name>FAD</name>
        <dbReference type="ChEBI" id="CHEBI:57692"/>
    </cofactor>
</comment>
<keyword evidence="5 6" id="KW-0560">Oxidoreductase</keyword>
<dbReference type="GO" id="GO:0016995">
    <property type="term" value="F:cholesterol oxidase activity"/>
    <property type="evidence" value="ECO:0007669"/>
    <property type="project" value="UniProtKB-EC"/>
</dbReference>
<dbReference type="EC" id="1.1.3.6" evidence="6"/>
<proteinExistence type="inferred from homology"/>
<dbReference type="PANTHER" id="PTHR47470:SF1">
    <property type="entry name" value="FAD-DEPENDENT OXIDOREDUCTASE 2 FAD BINDING DOMAIN-CONTAINING PROTEIN"/>
    <property type="match status" value="1"/>
</dbReference>
<comment type="similarity">
    <text evidence="2">Belongs to the GMC oxidoreductase family.</text>
</comment>
<name>A0A931GL27_9ACTN</name>
<evidence type="ECO:0000313" key="6">
    <source>
        <dbReference type="EMBL" id="MBG6090695.1"/>
    </source>
</evidence>
<organism evidence="6 7">
    <name type="scientific">Actinomadura viridis</name>
    <dbReference type="NCBI Taxonomy" id="58110"/>
    <lineage>
        <taxon>Bacteria</taxon>
        <taxon>Bacillati</taxon>
        <taxon>Actinomycetota</taxon>
        <taxon>Actinomycetes</taxon>
        <taxon>Streptosporangiales</taxon>
        <taxon>Thermomonosporaceae</taxon>
        <taxon>Actinomadura</taxon>
    </lineage>
</organism>
<evidence type="ECO:0000256" key="3">
    <source>
        <dbReference type="ARBA" id="ARBA00022630"/>
    </source>
</evidence>
<accession>A0A931GL27</accession>
<dbReference type="InterPro" id="IPR029058">
    <property type="entry name" value="AB_hydrolase_fold"/>
</dbReference>
<comment type="caution">
    <text evidence="6">The sequence shown here is derived from an EMBL/GenBank/DDBJ whole genome shotgun (WGS) entry which is preliminary data.</text>
</comment>
<evidence type="ECO:0000256" key="2">
    <source>
        <dbReference type="ARBA" id="ARBA00010790"/>
    </source>
</evidence>
<dbReference type="Gene3D" id="3.40.50.1820">
    <property type="entry name" value="alpha/beta hydrolase"/>
    <property type="match status" value="1"/>
</dbReference>
<keyword evidence="7" id="KW-1185">Reference proteome</keyword>
<evidence type="ECO:0000313" key="7">
    <source>
        <dbReference type="Proteomes" id="UP000614047"/>
    </source>
</evidence>
<evidence type="ECO:0000256" key="5">
    <source>
        <dbReference type="ARBA" id="ARBA00023002"/>
    </source>
</evidence>
<dbReference type="SUPFAM" id="SSF53474">
    <property type="entry name" value="alpha/beta-Hydrolases"/>
    <property type="match status" value="1"/>
</dbReference>
<dbReference type="PANTHER" id="PTHR47470">
    <property type="entry name" value="CHOLESTEROL OXIDASE"/>
    <property type="match status" value="1"/>
</dbReference>
<dbReference type="EMBL" id="JADOUA010000001">
    <property type="protein sequence ID" value="MBG6090695.1"/>
    <property type="molecule type" value="Genomic_DNA"/>
</dbReference>
<gene>
    <name evidence="6" type="ORF">IW256_004808</name>
</gene>
<evidence type="ECO:0000256" key="4">
    <source>
        <dbReference type="ARBA" id="ARBA00022827"/>
    </source>
</evidence>
<protein>
    <submittedName>
        <fullName evidence="6">Cholesterol oxidase</fullName>
        <ecNumber evidence="6">1.1.3.6</ecNumber>
    </submittedName>
</protein>